<keyword evidence="2" id="KW-1185">Reference proteome</keyword>
<name>A0ABR2MX11_9ASPA</name>
<reference evidence="1 2" key="1">
    <citation type="journal article" date="2022" name="Nat. Plants">
        <title>Genomes of leafy and leafless Platanthera orchids illuminate the evolution of mycoheterotrophy.</title>
        <authorList>
            <person name="Li M.H."/>
            <person name="Liu K.W."/>
            <person name="Li Z."/>
            <person name="Lu H.C."/>
            <person name="Ye Q.L."/>
            <person name="Zhang D."/>
            <person name="Wang J.Y."/>
            <person name="Li Y.F."/>
            <person name="Zhong Z.M."/>
            <person name="Liu X."/>
            <person name="Yu X."/>
            <person name="Liu D.K."/>
            <person name="Tu X.D."/>
            <person name="Liu B."/>
            <person name="Hao Y."/>
            <person name="Liao X.Y."/>
            <person name="Jiang Y.T."/>
            <person name="Sun W.H."/>
            <person name="Chen J."/>
            <person name="Chen Y.Q."/>
            <person name="Ai Y."/>
            <person name="Zhai J.W."/>
            <person name="Wu S.S."/>
            <person name="Zhou Z."/>
            <person name="Hsiao Y.Y."/>
            <person name="Wu W.L."/>
            <person name="Chen Y.Y."/>
            <person name="Lin Y.F."/>
            <person name="Hsu J.L."/>
            <person name="Li C.Y."/>
            <person name="Wang Z.W."/>
            <person name="Zhao X."/>
            <person name="Zhong W.Y."/>
            <person name="Ma X.K."/>
            <person name="Ma L."/>
            <person name="Huang J."/>
            <person name="Chen G.Z."/>
            <person name="Huang M.Z."/>
            <person name="Huang L."/>
            <person name="Peng D.H."/>
            <person name="Luo Y.B."/>
            <person name="Zou S.Q."/>
            <person name="Chen S.P."/>
            <person name="Lan S."/>
            <person name="Tsai W.C."/>
            <person name="Van de Peer Y."/>
            <person name="Liu Z.J."/>
        </authorList>
    </citation>
    <scope>NUCLEOTIDE SEQUENCE [LARGE SCALE GENOMIC DNA]</scope>
    <source>
        <strain evidence="1">Lor288</strain>
    </source>
</reference>
<comment type="caution">
    <text evidence="1">The sequence shown here is derived from an EMBL/GenBank/DDBJ whole genome shotgun (WGS) entry which is preliminary data.</text>
</comment>
<dbReference type="Proteomes" id="UP001412067">
    <property type="component" value="Unassembled WGS sequence"/>
</dbReference>
<proteinExistence type="predicted"/>
<sequence>MPRMVLLGSRLKIKILLFESNSTYPTGSVESPCTPIEFGIKNNNSHSKKLPSLVLTTGAASQILRCSYIFGLQLIMRCK</sequence>
<evidence type="ECO:0000313" key="1">
    <source>
        <dbReference type="EMBL" id="KAK8967971.1"/>
    </source>
</evidence>
<organism evidence="1 2">
    <name type="scientific">Platanthera guangdongensis</name>
    <dbReference type="NCBI Taxonomy" id="2320717"/>
    <lineage>
        <taxon>Eukaryota</taxon>
        <taxon>Viridiplantae</taxon>
        <taxon>Streptophyta</taxon>
        <taxon>Embryophyta</taxon>
        <taxon>Tracheophyta</taxon>
        <taxon>Spermatophyta</taxon>
        <taxon>Magnoliopsida</taxon>
        <taxon>Liliopsida</taxon>
        <taxon>Asparagales</taxon>
        <taxon>Orchidaceae</taxon>
        <taxon>Orchidoideae</taxon>
        <taxon>Orchideae</taxon>
        <taxon>Orchidinae</taxon>
        <taxon>Platanthera</taxon>
    </lineage>
</organism>
<evidence type="ECO:0000313" key="2">
    <source>
        <dbReference type="Proteomes" id="UP001412067"/>
    </source>
</evidence>
<accession>A0ABR2MX11</accession>
<gene>
    <name evidence="1" type="ORF">KSP40_PGU009314</name>
</gene>
<protein>
    <submittedName>
        <fullName evidence="1">Uncharacterized protein</fullName>
    </submittedName>
</protein>
<dbReference type="EMBL" id="JBBWWR010000004">
    <property type="protein sequence ID" value="KAK8967971.1"/>
    <property type="molecule type" value="Genomic_DNA"/>
</dbReference>